<feature type="signal peptide" evidence="1">
    <location>
        <begin position="1"/>
        <end position="17"/>
    </location>
</feature>
<sequence length="186" mass="20597">MLRLVIFITALCSLAQAQNVGFEKGNSLTVTPIQGQVRVICGGFNGNGTALYSCRDIVMKPGAYDHFVGPRDARVTKVELTAFHQDGSNRSKTEDYQGARGISTDAFNLWISTLFQKPLLEVGTNNVNYRLVSGNTVYAEGSFQAVVTKTAMRECPMATYQSTDVNDCNSQYSICQRYFKEFNNCQ</sequence>
<dbReference type="Proteomes" id="UP000197003">
    <property type="component" value="Chromosome"/>
</dbReference>
<evidence type="ECO:0008006" key="4">
    <source>
        <dbReference type="Google" id="ProtNLM"/>
    </source>
</evidence>
<evidence type="ECO:0000313" key="2">
    <source>
        <dbReference type="EMBL" id="ASD65226.1"/>
    </source>
</evidence>
<dbReference type="AlphaFoldDB" id="A0A1Z3NCP0"/>
<accession>A0A1Z3NCP0</accession>
<dbReference type="EMBL" id="CP020946">
    <property type="protein sequence ID" value="ASD65226.1"/>
    <property type="molecule type" value="Genomic_DNA"/>
</dbReference>
<name>A0A1Z3NCP0_BDEBC</name>
<proteinExistence type="predicted"/>
<organism evidence="2 3">
    <name type="scientific">Bdellovibrio bacteriovorus</name>
    <dbReference type="NCBI Taxonomy" id="959"/>
    <lineage>
        <taxon>Bacteria</taxon>
        <taxon>Pseudomonadati</taxon>
        <taxon>Bdellovibrionota</taxon>
        <taxon>Bdellovibrionia</taxon>
        <taxon>Bdellovibrionales</taxon>
        <taxon>Pseudobdellovibrionaceae</taxon>
        <taxon>Bdellovibrio</taxon>
    </lineage>
</organism>
<feature type="chain" id="PRO_5013142593" description="Secreted protein" evidence="1">
    <location>
        <begin position="18"/>
        <end position="186"/>
    </location>
</feature>
<protein>
    <recommendedName>
        <fullName evidence="4">Secreted protein</fullName>
    </recommendedName>
</protein>
<gene>
    <name evidence="2" type="ORF">B9G79_17450</name>
</gene>
<reference evidence="2 3" key="1">
    <citation type="submission" date="2017-04" db="EMBL/GenBank/DDBJ databases">
        <title>Whole genome sequence of Bdellovibrio bacteriovorus strain SSB218315.</title>
        <authorList>
            <person name="Oyedara O."/>
            <person name="Rodriguez-Perez M.A."/>
        </authorList>
    </citation>
    <scope>NUCLEOTIDE SEQUENCE [LARGE SCALE GENOMIC DNA]</scope>
    <source>
        <strain evidence="2 3">SSB218315</strain>
    </source>
</reference>
<evidence type="ECO:0000256" key="1">
    <source>
        <dbReference type="SAM" id="SignalP"/>
    </source>
</evidence>
<dbReference type="RefSeq" id="WP_088566620.1">
    <property type="nucleotide sequence ID" value="NZ_CP020946.1"/>
</dbReference>
<dbReference type="OrthoDB" id="5292563at2"/>
<evidence type="ECO:0000313" key="3">
    <source>
        <dbReference type="Proteomes" id="UP000197003"/>
    </source>
</evidence>
<keyword evidence="1" id="KW-0732">Signal</keyword>